<dbReference type="EMBL" id="PFBE01000014">
    <property type="protein sequence ID" value="PIT91849.1"/>
    <property type="molecule type" value="Genomic_DNA"/>
</dbReference>
<proteinExistence type="inferred from homology"/>
<reference evidence="5" key="1">
    <citation type="submission" date="2017-09" db="EMBL/GenBank/DDBJ databases">
        <title>Depth-based differentiation of microbial function through sediment-hosted aquifers and enrichment of novel symbionts in the deep terrestrial subsurface.</title>
        <authorList>
            <person name="Probst A.J."/>
            <person name="Ladd B."/>
            <person name="Jarett J.K."/>
            <person name="Geller-Mcgrath D.E."/>
            <person name="Sieber C.M.K."/>
            <person name="Emerson J.B."/>
            <person name="Anantharaman K."/>
            <person name="Thomas B.C."/>
            <person name="Malmstrom R."/>
            <person name="Stieglmeier M."/>
            <person name="Klingl A."/>
            <person name="Woyke T."/>
            <person name="Ryan C.M."/>
            <person name="Banfield J.F."/>
        </authorList>
    </citation>
    <scope>NUCLEOTIDE SEQUENCE [LARGE SCALE GENOMIC DNA]</scope>
</reference>
<evidence type="ECO:0000256" key="1">
    <source>
        <dbReference type="ARBA" id="ARBA00022676"/>
    </source>
</evidence>
<name>A0A2M6WGE2_9BACT</name>
<keyword evidence="1" id="KW-0328">Glycosyltransferase</keyword>
<dbReference type="PIRSF" id="PIRSF016202">
    <property type="entry name" value="PH1107"/>
    <property type="match status" value="1"/>
</dbReference>
<gene>
    <name evidence="4" type="ORF">COU12_01025</name>
</gene>
<comment type="similarity">
    <text evidence="3">Belongs to the glycosyl hydrolase 130 family.</text>
</comment>
<keyword evidence="2" id="KW-0808">Transferase</keyword>
<dbReference type="Gene3D" id="2.115.10.20">
    <property type="entry name" value="Glycosyl hydrolase domain, family 43"/>
    <property type="match status" value="1"/>
</dbReference>
<evidence type="ECO:0000313" key="4">
    <source>
        <dbReference type="EMBL" id="PIT91849.1"/>
    </source>
</evidence>
<comment type="caution">
    <text evidence="4">The sequence shown here is derived from an EMBL/GenBank/DDBJ whole genome shotgun (WGS) entry which is preliminary data.</text>
</comment>
<evidence type="ECO:0008006" key="6">
    <source>
        <dbReference type="Google" id="ProtNLM"/>
    </source>
</evidence>
<evidence type="ECO:0000313" key="5">
    <source>
        <dbReference type="Proteomes" id="UP000229530"/>
    </source>
</evidence>
<dbReference type="CDD" id="cd18614">
    <property type="entry name" value="GH130"/>
    <property type="match status" value="1"/>
</dbReference>
<evidence type="ECO:0000256" key="2">
    <source>
        <dbReference type="ARBA" id="ARBA00022679"/>
    </source>
</evidence>
<dbReference type="InterPro" id="IPR007184">
    <property type="entry name" value="Mannoside_phosphorylase"/>
</dbReference>
<dbReference type="GO" id="GO:0016757">
    <property type="term" value="F:glycosyltransferase activity"/>
    <property type="evidence" value="ECO:0007669"/>
    <property type="project" value="UniProtKB-KW"/>
</dbReference>
<evidence type="ECO:0000256" key="3">
    <source>
        <dbReference type="ARBA" id="ARBA00024356"/>
    </source>
</evidence>
<dbReference type="InterPro" id="IPR023296">
    <property type="entry name" value="Glyco_hydro_beta-prop_sf"/>
</dbReference>
<organism evidence="4 5">
    <name type="scientific">Candidatus Jorgensenbacteria bacterium CG10_big_fil_rev_8_21_14_0_10_54_38</name>
    <dbReference type="NCBI Taxonomy" id="1974593"/>
    <lineage>
        <taxon>Bacteria</taxon>
        <taxon>Candidatus Joergenseniibacteriota</taxon>
    </lineage>
</organism>
<protein>
    <recommendedName>
        <fullName evidence="6">Glycosidase</fullName>
    </recommendedName>
</protein>
<dbReference type="Proteomes" id="UP000229530">
    <property type="component" value="Unassembled WGS sequence"/>
</dbReference>
<dbReference type="AlphaFoldDB" id="A0A2M6WGE2"/>
<dbReference type="PANTHER" id="PTHR34106:SF5">
    <property type="entry name" value="GLYCOSIDASE"/>
    <property type="match status" value="1"/>
</dbReference>
<dbReference type="Pfam" id="PF04041">
    <property type="entry name" value="Glyco_hydro_130"/>
    <property type="match status" value="1"/>
</dbReference>
<accession>A0A2M6WGE2</accession>
<dbReference type="SUPFAM" id="SSF75005">
    <property type="entry name" value="Arabinanase/levansucrase/invertase"/>
    <property type="match status" value="1"/>
</dbReference>
<sequence length="386" mass="44063">MTNYAKKSMQKNIKKIIKRPKKAVAVKTGLKKKVRKPAGPITLVRPEQNPIISPKPENGWEAWQTFNPGVILLNNKVHFLYRAIGEDGISRLGYAVSSDGFAVDERLPYPVYEHKTKERVFNPFDKLRINAEQGRSINIYSYFSGGSWGGSEDPRLVRVDEEDVLYMTYTACDNGLRVGLTSIKVNDFLNKKWKWKPPVLISLPGEIHKNWLIFPEKINNKYAILHSIKPNIQIEYVDSLEFGENDYINSFHGGGPRKGCWDKWLRGAGAPPLKTKYGWLLFYHAMDNDWSKYKVGAMLLDLKDPTKILHRSKEPVLVPEEFYENNGYKPGIVYVSGAVVKDGNLLVYYGCSDSYVGVAYAPLEEFLEALKKETKPKLKLKTLKKK</sequence>
<dbReference type="PANTHER" id="PTHR34106">
    <property type="entry name" value="GLYCOSIDASE"/>
    <property type="match status" value="1"/>
</dbReference>